<evidence type="ECO:0000256" key="4">
    <source>
        <dbReference type="ARBA" id="ARBA00022781"/>
    </source>
</evidence>
<comment type="subcellular location">
    <subcellularLocation>
        <location evidence="1">Membrane</location>
        <topology evidence="1">Multi-pass membrane protein</topology>
    </subcellularLocation>
</comment>
<feature type="transmembrane region" description="Helical" evidence="9">
    <location>
        <begin position="156"/>
        <end position="177"/>
    </location>
</feature>
<dbReference type="RefSeq" id="YP_009519002.1">
    <property type="nucleotide sequence ID" value="NC_039521.1"/>
</dbReference>
<dbReference type="PANTHER" id="PTHR33650:SF2">
    <property type="entry name" value="CHLOROPLAST ENVELOPE MEMBRANE PROTEIN"/>
    <property type="match status" value="1"/>
</dbReference>
<dbReference type="GO" id="GO:1902600">
    <property type="term" value="P:proton transmembrane transport"/>
    <property type="evidence" value="ECO:0007669"/>
    <property type="project" value="UniProtKB-KW"/>
</dbReference>
<evidence type="ECO:0000313" key="10">
    <source>
        <dbReference type="EMBL" id="AYC64919.1"/>
    </source>
</evidence>
<name>A0A386AZQ6_9CHLO</name>
<reference evidence="10" key="1">
    <citation type="submission" date="2018-07" db="EMBL/GenBank/DDBJ databases">
        <authorList>
            <person name="Quirk P.G."/>
            <person name="Krulwich T.A."/>
        </authorList>
    </citation>
    <scope>NUCLEOTIDE SEQUENCE</scope>
</reference>
<keyword evidence="2" id="KW-0813">Transport</keyword>
<accession>A0A386AZQ6</accession>
<sequence length="283" mass="34379">MSNFEKTGLIPRSIIRIFKRFLKQISLKTDLFVIYEFRLSRYITIVSFQCFLLLIFCPFIFQIFVKFFIMNMIPFEKTMTNIFVNYSQQEHAFYKIQKFSQKIYFETLFKSFNDKKFGFKNKKVENNFTFSKDFAVQKLYQEYFIKCAQFYNKQTILIIINWILDFITIIFFIYLLFFLTPQILILKTFFIESIIGLNEIMKCFFIIFFLDLLVGFHSSKSWEIFLQLVVEHFGFQIYENKNFIAFFVSTFPVLLDTIFKYWIFRYLNKISPSTVATYQAMLE</sequence>
<evidence type="ECO:0000256" key="7">
    <source>
        <dbReference type="ARBA" id="ARBA00023136"/>
    </source>
</evidence>
<dbReference type="GeneID" id="38278801"/>
<dbReference type="AlphaFoldDB" id="A0A386AZQ6"/>
<evidence type="ECO:0000256" key="3">
    <source>
        <dbReference type="ARBA" id="ARBA00022692"/>
    </source>
</evidence>
<comment type="similarity">
    <text evidence="8">Belongs to the CemA family.</text>
</comment>
<evidence type="ECO:0000256" key="8">
    <source>
        <dbReference type="ARBA" id="ARBA00043980"/>
    </source>
</evidence>
<keyword evidence="7 9" id="KW-0472">Membrane</keyword>
<dbReference type="InterPro" id="IPR004282">
    <property type="entry name" value="CemA"/>
</dbReference>
<evidence type="ECO:0000256" key="2">
    <source>
        <dbReference type="ARBA" id="ARBA00022448"/>
    </source>
</evidence>
<feature type="transmembrane region" description="Helical" evidence="9">
    <location>
        <begin position="244"/>
        <end position="263"/>
    </location>
</feature>
<keyword evidence="3 9" id="KW-0812">Transmembrane</keyword>
<dbReference type="Pfam" id="PF03040">
    <property type="entry name" value="CemA"/>
    <property type="match status" value="1"/>
</dbReference>
<keyword evidence="6" id="KW-0406">Ion transport</keyword>
<geneLocation type="chloroplast" evidence="10"/>
<feature type="transmembrane region" description="Helical" evidence="9">
    <location>
        <begin position="42"/>
        <end position="69"/>
    </location>
</feature>
<gene>
    <name evidence="10" type="primary">cemA</name>
</gene>
<keyword evidence="10" id="KW-0150">Chloroplast</keyword>
<proteinExistence type="inferred from homology"/>
<keyword evidence="10" id="KW-0934">Plastid</keyword>
<dbReference type="GO" id="GO:0016020">
    <property type="term" value="C:membrane"/>
    <property type="evidence" value="ECO:0007669"/>
    <property type="project" value="UniProtKB-SubCell"/>
</dbReference>
<reference evidence="10" key="2">
    <citation type="journal article" date="2019" name="Mol. Phylogenet. Evol.">
        <title>Reassessment of the classification of bryopsidales (chlorophyta) based on chloroplast phylogenomic analyses.</title>
        <authorList>
            <person name="Cremen M.C."/>
            <person name="Leliaert F."/>
            <person name="West J."/>
            <person name="Lam D.W."/>
            <person name="Shimada S."/>
            <person name="Lopez-Bautista J.M."/>
            <person name="Verbruggen H."/>
        </authorList>
    </citation>
    <scope>NUCLEOTIDE SEQUENCE</scope>
</reference>
<dbReference type="PANTHER" id="PTHR33650">
    <property type="entry name" value="CHLOROPLAST ENVELOPE MEMBRANE PROTEIN-RELATED"/>
    <property type="match status" value="1"/>
</dbReference>
<dbReference type="EMBL" id="MH591104">
    <property type="protein sequence ID" value="AYC64919.1"/>
    <property type="molecule type" value="Genomic_DNA"/>
</dbReference>
<evidence type="ECO:0000256" key="9">
    <source>
        <dbReference type="SAM" id="Phobius"/>
    </source>
</evidence>
<evidence type="ECO:0000256" key="1">
    <source>
        <dbReference type="ARBA" id="ARBA00004141"/>
    </source>
</evidence>
<keyword evidence="4" id="KW-0375">Hydrogen ion transport</keyword>
<evidence type="ECO:0000256" key="6">
    <source>
        <dbReference type="ARBA" id="ARBA00023065"/>
    </source>
</evidence>
<feature type="transmembrane region" description="Helical" evidence="9">
    <location>
        <begin position="189"/>
        <end position="210"/>
    </location>
</feature>
<protein>
    <submittedName>
        <fullName evidence="10">Envelope membrane protein</fullName>
    </submittedName>
</protein>
<evidence type="ECO:0000256" key="5">
    <source>
        <dbReference type="ARBA" id="ARBA00022989"/>
    </source>
</evidence>
<organism evidence="10">
    <name type="scientific">Boodleopsis sp. H.0758</name>
    <dbReference type="NCBI Taxonomy" id="2320802"/>
    <lineage>
        <taxon>Eukaryota</taxon>
        <taxon>Viridiplantae</taxon>
        <taxon>Chlorophyta</taxon>
        <taxon>core chlorophytes</taxon>
        <taxon>Ulvophyceae</taxon>
        <taxon>TCBD clade</taxon>
        <taxon>Bryopsidales</taxon>
        <taxon>Halimedineae</taxon>
        <taxon>Halimedaceae</taxon>
        <taxon>Rhipileae</taxon>
        <taxon>Boodleopsis</taxon>
    </lineage>
</organism>
<keyword evidence="5 9" id="KW-1133">Transmembrane helix</keyword>